<protein>
    <recommendedName>
        <fullName evidence="2">NodB homology domain-containing protein</fullName>
    </recommendedName>
</protein>
<dbReference type="InterPro" id="IPR011330">
    <property type="entry name" value="Glyco_hydro/deAcase_b/a-brl"/>
</dbReference>
<evidence type="ECO:0000313" key="3">
    <source>
        <dbReference type="EMBL" id="VAW73356.1"/>
    </source>
</evidence>
<accession>A0A3B0YY73</accession>
<dbReference type="AlphaFoldDB" id="A0A3B0YY73"/>
<evidence type="ECO:0000256" key="1">
    <source>
        <dbReference type="ARBA" id="ARBA00022729"/>
    </source>
</evidence>
<dbReference type="GO" id="GO:0016810">
    <property type="term" value="F:hydrolase activity, acting on carbon-nitrogen (but not peptide) bonds"/>
    <property type="evidence" value="ECO:0007669"/>
    <property type="project" value="InterPro"/>
</dbReference>
<reference evidence="3" key="1">
    <citation type="submission" date="2018-06" db="EMBL/GenBank/DDBJ databases">
        <authorList>
            <person name="Zhirakovskaya E."/>
        </authorList>
    </citation>
    <scope>NUCLEOTIDE SEQUENCE</scope>
</reference>
<dbReference type="PROSITE" id="PS51677">
    <property type="entry name" value="NODB"/>
    <property type="match status" value="1"/>
</dbReference>
<sequence>MRVIERARQAAKLTLATSLQYSGAMSLIRARRLQNRAVILMYHRIIPESEARFDYAPTGMVVTTPVFDMHMRHLARTHKTVTMPELVTLLDSGEAQDRPLAAVTFDDGWLDNYTNAFPLLQRHQVPATIFIASNFIDDKEYYWLERMKLVLAHAHRVLVTESIPLGQRDALKKALAALNVTDLAGSLHPRLGMFLASQARNVQSLGLTDRCSYLEKIEQIASLAALPDTRYFMNWNEIRTLRDEGITIGAHTTTHTELTSVDASHLQDEIGIGKARLEEELQQTVDHFAYPYGKHNKDIQAAIAANGFSSACTTVNGLVNRDTGRLLLNRVNMHTSVSMTRSMFAYRAMGL</sequence>
<dbReference type="CDD" id="cd10918">
    <property type="entry name" value="CE4_NodB_like_5s_6s"/>
    <property type="match status" value="1"/>
</dbReference>
<dbReference type="InterPro" id="IPR051398">
    <property type="entry name" value="Polysacch_Deacetylase"/>
</dbReference>
<evidence type="ECO:0000259" key="2">
    <source>
        <dbReference type="PROSITE" id="PS51677"/>
    </source>
</evidence>
<feature type="domain" description="NodB homology" evidence="2">
    <location>
        <begin position="99"/>
        <end position="351"/>
    </location>
</feature>
<dbReference type="PANTHER" id="PTHR34216">
    <property type="match status" value="1"/>
</dbReference>
<dbReference type="SUPFAM" id="SSF88713">
    <property type="entry name" value="Glycoside hydrolase/deacetylase"/>
    <property type="match status" value="1"/>
</dbReference>
<dbReference type="Gene3D" id="3.20.20.370">
    <property type="entry name" value="Glycoside hydrolase/deacetylase"/>
    <property type="match status" value="1"/>
</dbReference>
<dbReference type="GO" id="GO:0005975">
    <property type="term" value="P:carbohydrate metabolic process"/>
    <property type="evidence" value="ECO:0007669"/>
    <property type="project" value="InterPro"/>
</dbReference>
<dbReference type="Pfam" id="PF01522">
    <property type="entry name" value="Polysacc_deac_1"/>
    <property type="match status" value="2"/>
</dbReference>
<proteinExistence type="predicted"/>
<keyword evidence="1" id="KW-0732">Signal</keyword>
<dbReference type="PANTHER" id="PTHR34216:SF7">
    <property type="entry name" value="POLY-BETA-1,6-N-ACETYL-D-GLUCOSAMINE N-DEACETYLASE"/>
    <property type="match status" value="1"/>
</dbReference>
<organism evidence="3">
    <name type="scientific">hydrothermal vent metagenome</name>
    <dbReference type="NCBI Taxonomy" id="652676"/>
    <lineage>
        <taxon>unclassified sequences</taxon>
        <taxon>metagenomes</taxon>
        <taxon>ecological metagenomes</taxon>
    </lineage>
</organism>
<gene>
    <name evidence="3" type="ORF">MNBD_GAMMA15-667</name>
</gene>
<name>A0A3B0YY73_9ZZZZ</name>
<dbReference type="InterPro" id="IPR002509">
    <property type="entry name" value="NODB_dom"/>
</dbReference>
<dbReference type="EMBL" id="UOFN01000013">
    <property type="protein sequence ID" value="VAW73356.1"/>
    <property type="molecule type" value="Genomic_DNA"/>
</dbReference>